<gene>
    <name evidence="1" type="ORF">P344_01325</name>
</gene>
<evidence type="ECO:0000313" key="1">
    <source>
        <dbReference type="EMBL" id="AHI57630.1"/>
    </source>
</evidence>
<sequence>MGKLPLIQNQLTKHQTTRLRLASITGGYDINNFNDNFNWMVKDNNMISTKLIF</sequence>
<dbReference type="EMBL" id="CP006720">
    <property type="protein sequence ID" value="AHI57630.1"/>
    <property type="molecule type" value="Genomic_DNA"/>
</dbReference>
<keyword evidence="2" id="KW-1185">Reference proteome</keyword>
<evidence type="ECO:0000313" key="2">
    <source>
        <dbReference type="Proteomes" id="UP000019260"/>
    </source>
</evidence>
<organism evidence="1 2">
    <name type="scientific">Spiroplasma mirum ATCC 29335</name>
    <dbReference type="NCBI Taxonomy" id="838561"/>
    <lineage>
        <taxon>Bacteria</taxon>
        <taxon>Bacillati</taxon>
        <taxon>Mycoplasmatota</taxon>
        <taxon>Mollicutes</taxon>
        <taxon>Entomoplasmatales</taxon>
        <taxon>Spiroplasmataceae</taxon>
        <taxon>Spiroplasma</taxon>
    </lineage>
</organism>
<protein>
    <submittedName>
        <fullName evidence="1">Uncharacterized protein</fullName>
    </submittedName>
</protein>
<dbReference type="STRING" id="838561.P344_01325"/>
<dbReference type="Proteomes" id="UP000019260">
    <property type="component" value="Chromosome"/>
</dbReference>
<dbReference type="HOGENOM" id="CLU_3066363_0_0_14"/>
<dbReference type="AlphaFoldDB" id="W6ALP7"/>
<accession>W6ALP7</accession>
<name>W6ALP7_9MOLU</name>
<proteinExistence type="predicted"/>
<dbReference type="KEGG" id="smia:P344_01325"/>
<dbReference type="RefSeq" id="WP_156028503.1">
    <property type="nucleotide sequence ID" value="NZ_CP002082.1"/>
</dbReference>
<reference evidence="1 2" key="1">
    <citation type="submission" date="2013-09" db="EMBL/GenBank/DDBJ databases">
        <title>Complete genome sequence of Spiroplasma mirum suckling mouse cataract agent.</title>
        <authorList>
            <person name="Landry C.A."/>
            <person name="Bastian F.O."/>
            <person name="Thune R.L."/>
        </authorList>
    </citation>
    <scope>NUCLEOTIDE SEQUENCE [LARGE SCALE GENOMIC DNA]</scope>
    <source>
        <strain evidence="1 2">SMCA</strain>
    </source>
</reference>